<organism evidence="12 13">
    <name type="scientific">Pseudomonas chlororaphis</name>
    <dbReference type="NCBI Taxonomy" id="587753"/>
    <lineage>
        <taxon>Bacteria</taxon>
        <taxon>Pseudomonadati</taxon>
        <taxon>Pseudomonadota</taxon>
        <taxon>Gammaproteobacteria</taxon>
        <taxon>Pseudomonadales</taxon>
        <taxon>Pseudomonadaceae</taxon>
        <taxon>Pseudomonas</taxon>
    </lineage>
</organism>
<dbReference type="InterPro" id="IPR004089">
    <property type="entry name" value="MCPsignal_dom"/>
</dbReference>
<accession>A0A1Q8EMA3</accession>
<keyword evidence="4 10" id="KW-0812">Transmembrane</keyword>
<evidence type="ECO:0000256" key="3">
    <source>
        <dbReference type="ARBA" id="ARBA00022481"/>
    </source>
</evidence>
<proteinExistence type="inferred from homology"/>
<dbReference type="OrthoDB" id="2489132at2"/>
<gene>
    <name evidence="12" type="ORF">BTN82_19225</name>
</gene>
<dbReference type="Pfam" id="PF00015">
    <property type="entry name" value="MCPsignal"/>
    <property type="match status" value="1"/>
</dbReference>
<evidence type="ECO:0000256" key="1">
    <source>
        <dbReference type="ARBA" id="ARBA00004651"/>
    </source>
</evidence>
<comment type="subcellular location">
    <subcellularLocation>
        <location evidence="1">Cell membrane</location>
        <topology evidence="1">Multi-pass membrane protein</topology>
    </subcellularLocation>
</comment>
<evidence type="ECO:0000256" key="8">
    <source>
        <dbReference type="ARBA" id="ARBA00029447"/>
    </source>
</evidence>
<evidence type="ECO:0000256" key="2">
    <source>
        <dbReference type="ARBA" id="ARBA00022475"/>
    </source>
</evidence>
<sequence>MALPPRFLEHYRKADRIMMGLIWLMFAYALGLAFWHDTFGQALVVGGGTALVLSLLYRAISGTRLMRCCIAVGFMVLAALHINQAQGLIEAHFGIFVLLAVLTFYRDWLPILLAAVTIAVHHVVFHVLQHQGFAVYVMAHHGGFGMVAVHAFYVVVETVILLYLALRSHADAVESQDMLDKMLAATSQLTVEVRQGETGKAHVSLAQRFDHFMQQITALVDGVVHDTHGLRELGQDLAKTSQSLEQGAQHQLTEITRMTGSMQRMGDAMGDIAVHVEQAVERAGLASAQISRGQQSVDRAQVEIVQLASRINGTNETVQRLAGQAEQIGNVLEVIGGIAAQTNLLALNAAIEAARAGEQGRGFAVVADEVRNLAQRTALSTQEIKTIIDALQQGSREAAEAMHDSREGAQRCVEDSRQAAAMFQAVGADICHIDQLNGRIVSTTREQSSASLEIVERLHSVQSIAQNTADDMGSLSLSSQRLPPIATRLEALGQTLHR</sequence>
<reference evidence="12 13" key="1">
    <citation type="submission" date="2016-12" db="EMBL/GenBank/DDBJ databases">
        <authorList>
            <person name="Song W.-J."/>
            <person name="Kurnit D.M."/>
        </authorList>
    </citation>
    <scope>NUCLEOTIDE SEQUENCE [LARGE SCALE GENOMIC DNA]</scope>
    <source>
        <strain evidence="12 13">PCL1601</strain>
    </source>
</reference>
<evidence type="ECO:0000313" key="13">
    <source>
        <dbReference type="Proteomes" id="UP000185578"/>
    </source>
</evidence>
<evidence type="ECO:0000256" key="10">
    <source>
        <dbReference type="SAM" id="Phobius"/>
    </source>
</evidence>
<dbReference type="FunFam" id="1.10.287.950:FF:000001">
    <property type="entry name" value="Methyl-accepting chemotaxis sensory transducer"/>
    <property type="match status" value="1"/>
</dbReference>
<comment type="caution">
    <text evidence="12">The sequence shown here is derived from an EMBL/GenBank/DDBJ whole genome shotgun (WGS) entry which is preliminary data.</text>
</comment>
<dbReference type="SMART" id="SM00283">
    <property type="entry name" value="MA"/>
    <property type="match status" value="1"/>
</dbReference>
<dbReference type="SUPFAM" id="SSF58104">
    <property type="entry name" value="Methyl-accepting chemotaxis protein (MCP) signaling domain"/>
    <property type="match status" value="1"/>
</dbReference>
<evidence type="ECO:0000313" key="12">
    <source>
        <dbReference type="EMBL" id="OLF52909.1"/>
    </source>
</evidence>
<dbReference type="PANTHER" id="PTHR32089">
    <property type="entry name" value="METHYL-ACCEPTING CHEMOTAXIS PROTEIN MCPB"/>
    <property type="match status" value="1"/>
</dbReference>
<evidence type="ECO:0000259" key="11">
    <source>
        <dbReference type="PROSITE" id="PS50111"/>
    </source>
</evidence>
<dbReference type="CDD" id="cd11386">
    <property type="entry name" value="MCP_signal"/>
    <property type="match status" value="1"/>
</dbReference>
<evidence type="ECO:0000256" key="9">
    <source>
        <dbReference type="PROSITE-ProRule" id="PRU00284"/>
    </source>
</evidence>
<evidence type="ECO:0000256" key="6">
    <source>
        <dbReference type="ARBA" id="ARBA00023136"/>
    </source>
</evidence>
<dbReference type="GO" id="GO:0007165">
    <property type="term" value="P:signal transduction"/>
    <property type="evidence" value="ECO:0007669"/>
    <property type="project" value="UniProtKB-KW"/>
</dbReference>
<dbReference type="PROSITE" id="PS50111">
    <property type="entry name" value="CHEMOTAXIS_TRANSDUC_2"/>
    <property type="match status" value="1"/>
</dbReference>
<keyword evidence="3" id="KW-0488">Methylation</keyword>
<dbReference type="RefSeq" id="WP_075120690.1">
    <property type="nucleotide sequence ID" value="NZ_MSCT01000018.1"/>
</dbReference>
<keyword evidence="2" id="KW-1003">Cell membrane</keyword>
<feature type="transmembrane region" description="Helical" evidence="10">
    <location>
        <begin position="20"/>
        <end position="36"/>
    </location>
</feature>
<evidence type="ECO:0000256" key="7">
    <source>
        <dbReference type="ARBA" id="ARBA00023224"/>
    </source>
</evidence>
<protein>
    <submittedName>
        <fullName evidence="12">Chemotaxis protein</fullName>
    </submittedName>
</protein>
<dbReference type="Gene3D" id="1.10.287.950">
    <property type="entry name" value="Methyl-accepting chemotaxis protein"/>
    <property type="match status" value="1"/>
</dbReference>
<keyword evidence="6 10" id="KW-0472">Membrane</keyword>
<dbReference type="AlphaFoldDB" id="A0A1Q8EMA3"/>
<comment type="similarity">
    <text evidence="8">Belongs to the methyl-accepting chemotaxis (MCP) protein family.</text>
</comment>
<dbReference type="EMBL" id="MSCT01000018">
    <property type="protein sequence ID" value="OLF52909.1"/>
    <property type="molecule type" value="Genomic_DNA"/>
</dbReference>
<dbReference type="PANTHER" id="PTHR32089:SF112">
    <property type="entry name" value="LYSOZYME-LIKE PROTEIN-RELATED"/>
    <property type="match status" value="1"/>
</dbReference>
<dbReference type="Proteomes" id="UP000185578">
    <property type="component" value="Unassembled WGS sequence"/>
</dbReference>
<feature type="transmembrane region" description="Helical" evidence="10">
    <location>
        <begin position="112"/>
        <end position="138"/>
    </location>
</feature>
<evidence type="ECO:0000256" key="5">
    <source>
        <dbReference type="ARBA" id="ARBA00022989"/>
    </source>
</evidence>
<name>A0A1Q8EMA3_9PSED</name>
<feature type="transmembrane region" description="Helical" evidence="10">
    <location>
        <begin position="88"/>
        <end position="105"/>
    </location>
</feature>
<feature type="domain" description="Methyl-accepting transducer" evidence="11">
    <location>
        <begin position="226"/>
        <end position="462"/>
    </location>
</feature>
<dbReference type="GO" id="GO:0006935">
    <property type="term" value="P:chemotaxis"/>
    <property type="evidence" value="ECO:0007669"/>
    <property type="project" value="UniProtKB-ARBA"/>
</dbReference>
<feature type="transmembrane region" description="Helical" evidence="10">
    <location>
        <begin position="42"/>
        <end position="60"/>
    </location>
</feature>
<keyword evidence="7 9" id="KW-0807">Transducer</keyword>
<keyword evidence="5 10" id="KW-1133">Transmembrane helix</keyword>
<dbReference type="GO" id="GO:0005886">
    <property type="term" value="C:plasma membrane"/>
    <property type="evidence" value="ECO:0007669"/>
    <property type="project" value="UniProtKB-SubCell"/>
</dbReference>
<evidence type="ECO:0000256" key="4">
    <source>
        <dbReference type="ARBA" id="ARBA00022692"/>
    </source>
</evidence>